<dbReference type="Proteomes" id="UP000037460">
    <property type="component" value="Unassembled WGS sequence"/>
</dbReference>
<proteinExistence type="predicted"/>
<reference evidence="5" key="1">
    <citation type="journal article" date="2015" name="PLoS Genet.">
        <title>Genome Sequence and Transcriptome Analyses of Chrysochromulina tobin: Metabolic Tools for Enhanced Algal Fitness in the Prominent Order Prymnesiales (Haptophyceae).</title>
        <authorList>
            <person name="Hovde B.T."/>
            <person name="Deodato C.R."/>
            <person name="Hunsperger H.M."/>
            <person name="Ryken S.A."/>
            <person name="Yost W."/>
            <person name="Jha R.K."/>
            <person name="Patterson J."/>
            <person name="Monnat R.J. Jr."/>
            <person name="Barlow S.B."/>
            <person name="Starkenburg S.R."/>
            <person name="Cattolico R.A."/>
        </authorList>
    </citation>
    <scope>NUCLEOTIDE SEQUENCE</scope>
    <source>
        <strain evidence="5">CCMP291</strain>
    </source>
</reference>
<dbReference type="Pfam" id="PF13637">
    <property type="entry name" value="Ank_4"/>
    <property type="match status" value="1"/>
</dbReference>
<sequence>MSGGKTPYKIAGQTDDGEALRQAARINDLEKLKELISKGAEVNSSYIGFTPLRWASLYGHKEAIAVLREHDARDDLFSAGARGDADALEEMLSATGEARGDVLTPNRGDETALMWTAQGGCTEGHLQCIKLLLKAKAQVNAKDQHGFTALMGASQSGHVEIMKILLNARADVNAREHEDGETAITMAMHCAQNEAVKCLIEFGATMPAGHERE</sequence>
<dbReference type="PRINTS" id="PR01415">
    <property type="entry name" value="ANKYRIN"/>
</dbReference>
<name>A0A0M0JWX5_9EUKA</name>
<dbReference type="AlphaFoldDB" id="A0A0M0JWX5"/>
<evidence type="ECO:0000256" key="2">
    <source>
        <dbReference type="ARBA" id="ARBA00023043"/>
    </source>
</evidence>
<dbReference type="InterPro" id="IPR036770">
    <property type="entry name" value="Ankyrin_rpt-contain_sf"/>
</dbReference>
<keyword evidence="1" id="KW-0677">Repeat</keyword>
<evidence type="ECO:0000313" key="4">
    <source>
        <dbReference type="EMBL" id="KOO31054.1"/>
    </source>
</evidence>
<dbReference type="EMBL" id="JWZX01002096">
    <property type="protein sequence ID" value="KOO31054.1"/>
    <property type="molecule type" value="Genomic_DNA"/>
</dbReference>
<evidence type="ECO:0000256" key="3">
    <source>
        <dbReference type="PROSITE-ProRule" id="PRU00023"/>
    </source>
</evidence>
<dbReference type="InterPro" id="IPR002110">
    <property type="entry name" value="Ankyrin_rpt"/>
</dbReference>
<gene>
    <name evidence="4" type="ORF">Ctob_006056</name>
</gene>
<dbReference type="OrthoDB" id="20872at2759"/>
<protein>
    <submittedName>
        <fullName evidence="4">Ankyrin repeat-containing protein</fullName>
    </submittedName>
</protein>
<comment type="caution">
    <text evidence="4">The sequence shown here is derived from an EMBL/GenBank/DDBJ whole genome shotgun (WGS) entry which is preliminary data.</text>
</comment>
<keyword evidence="5" id="KW-1185">Reference proteome</keyword>
<dbReference type="PANTHER" id="PTHR24189:SF50">
    <property type="entry name" value="ANKYRIN REPEAT AND SOCS BOX PROTEIN 2"/>
    <property type="match status" value="1"/>
</dbReference>
<organism evidence="4 5">
    <name type="scientific">Chrysochromulina tobinii</name>
    <dbReference type="NCBI Taxonomy" id="1460289"/>
    <lineage>
        <taxon>Eukaryota</taxon>
        <taxon>Haptista</taxon>
        <taxon>Haptophyta</taxon>
        <taxon>Prymnesiophyceae</taxon>
        <taxon>Prymnesiales</taxon>
        <taxon>Chrysochromulinaceae</taxon>
        <taxon>Chrysochromulina</taxon>
    </lineage>
</organism>
<accession>A0A0M0JWX5</accession>
<evidence type="ECO:0000313" key="5">
    <source>
        <dbReference type="Proteomes" id="UP000037460"/>
    </source>
</evidence>
<dbReference type="PROSITE" id="PS50088">
    <property type="entry name" value="ANK_REPEAT"/>
    <property type="match status" value="1"/>
</dbReference>
<keyword evidence="2 3" id="KW-0040">ANK repeat</keyword>
<dbReference type="PROSITE" id="PS50297">
    <property type="entry name" value="ANK_REP_REGION"/>
    <property type="match status" value="1"/>
</dbReference>
<evidence type="ECO:0000256" key="1">
    <source>
        <dbReference type="ARBA" id="ARBA00022737"/>
    </source>
</evidence>
<dbReference type="InterPro" id="IPR050745">
    <property type="entry name" value="Multifunctional_regulatory"/>
</dbReference>
<dbReference type="PANTHER" id="PTHR24189">
    <property type="entry name" value="MYOTROPHIN"/>
    <property type="match status" value="1"/>
</dbReference>
<dbReference type="SMART" id="SM00248">
    <property type="entry name" value="ANK"/>
    <property type="match status" value="5"/>
</dbReference>
<dbReference type="Pfam" id="PF12796">
    <property type="entry name" value="Ank_2"/>
    <property type="match status" value="1"/>
</dbReference>
<dbReference type="Gene3D" id="1.25.40.20">
    <property type="entry name" value="Ankyrin repeat-containing domain"/>
    <property type="match status" value="2"/>
</dbReference>
<dbReference type="SUPFAM" id="SSF48403">
    <property type="entry name" value="Ankyrin repeat"/>
    <property type="match status" value="1"/>
</dbReference>
<feature type="repeat" description="ANK" evidence="3">
    <location>
        <begin position="145"/>
        <end position="177"/>
    </location>
</feature>